<feature type="transmembrane region" description="Helical" evidence="1">
    <location>
        <begin position="72"/>
        <end position="92"/>
    </location>
</feature>
<evidence type="ECO:0000313" key="3">
    <source>
        <dbReference type="Proteomes" id="UP000286848"/>
    </source>
</evidence>
<organism evidence="2 3">
    <name type="scientific">Ligilactobacillus salitolerans</name>
    <dbReference type="NCBI Taxonomy" id="1808352"/>
    <lineage>
        <taxon>Bacteria</taxon>
        <taxon>Bacillati</taxon>
        <taxon>Bacillota</taxon>
        <taxon>Bacilli</taxon>
        <taxon>Lactobacillales</taxon>
        <taxon>Lactobacillaceae</taxon>
        <taxon>Ligilactobacillus</taxon>
    </lineage>
</organism>
<dbReference type="InterPro" id="IPR007404">
    <property type="entry name" value="YdjM-like"/>
</dbReference>
<name>A0A401IVT7_9LACO</name>
<dbReference type="OrthoDB" id="5459053at2"/>
<keyword evidence="1" id="KW-0812">Transmembrane</keyword>
<evidence type="ECO:0000256" key="1">
    <source>
        <dbReference type="SAM" id="Phobius"/>
    </source>
</evidence>
<dbReference type="AlphaFoldDB" id="A0A401IVT7"/>
<dbReference type="Pfam" id="PF04307">
    <property type="entry name" value="YdjM"/>
    <property type="match status" value="1"/>
</dbReference>
<gene>
    <name evidence="2" type="ORF">LFYK43_20750</name>
</gene>
<keyword evidence="1" id="KW-0472">Membrane</keyword>
<proteinExistence type="predicted"/>
<reference evidence="2 3" key="1">
    <citation type="journal article" date="2019" name="Int. J. Syst. Evol. Microbiol.">
        <title>Lactobacillus salitolerans sp. nov., a novel lactic acid bacterium isolated from spent mushroom substrates.</title>
        <authorList>
            <person name="Tohno M."/>
            <person name="Tanizawa Y."/>
            <person name="Kojima Y."/>
            <person name="Sakamoto M."/>
            <person name="Nakamura Y."/>
            <person name="Ohkuma M."/>
            <person name="Kobayashi H."/>
        </authorList>
    </citation>
    <scope>NUCLEOTIDE SEQUENCE [LARGE SCALE GENOMIC DNA]</scope>
    <source>
        <strain evidence="2 3">YK43</strain>
    </source>
</reference>
<keyword evidence="1" id="KW-1133">Transmembrane helix</keyword>
<dbReference type="PANTHER" id="PTHR35531">
    <property type="entry name" value="INNER MEMBRANE PROTEIN YBCI-RELATED"/>
    <property type="match status" value="1"/>
</dbReference>
<sequence length="199" mass="22202">MEYKTHLVSTFVLGLPLMASGGQVDLLNLGMLGLGSLLPDIDHPQSFLGKRNKIASGLTNKTFGHRKGTHSLAALVVVYIGMTLIAVNYLTAQGTYTAFWLTFGYLCHLLEDSFSKEGVNWLWPKKKKQKRSSSKMLFYQTGKLTEYLVLGLMLCLLLIELRLLWIDQLASLIPGQYLLGVQSWLLKIDHFLGLGDLGK</sequence>
<dbReference type="RefSeq" id="WP_124978069.1">
    <property type="nucleotide sequence ID" value="NZ_BFFP01000043.1"/>
</dbReference>
<accession>A0A401IVT7</accession>
<dbReference type="Proteomes" id="UP000286848">
    <property type="component" value="Unassembled WGS sequence"/>
</dbReference>
<keyword evidence="3" id="KW-1185">Reference proteome</keyword>
<evidence type="ECO:0000313" key="2">
    <source>
        <dbReference type="EMBL" id="GBG95616.1"/>
    </source>
</evidence>
<dbReference type="PANTHER" id="PTHR35531:SF1">
    <property type="entry name" value="INNER MEMBRANE PROTEIN YBCI-RELATED"/>
    <property type="match status" value="1"/>
</dbReference>
<comment type="caution">
    <text evidence="2">The sequence shown here is derived from an EMBL/GenBank/DDBJ whole genome shotgun (WGS) entry which is preliminary data.</text>
</comment>
<dbReference type="EMBL" id="BFFP01000043">
    <property type="protein sequence ID" value="GBG95616.1"/>
    <property type="molecule type" value="Genomic_DNA"/>
</dbReference>
<feature type="transmembrane region" description="Helical" evidence="1">
    <location>
        <begin position="144"/>
        <end position="165"/>
    </location>
</feature>
<protein>
    <submittedName>
        <fullName evidence="2">Membrane protein</fullName>
    </submittedName>
</protein>